<gene>
    <name evidence="2" type="ORF">F8M41_012265</name>
</gene>
<dbReference type="Proteomes" id="UP000439903">
    <property type="component" value="Unassembled WGS sequence"/>
</dbReference>
<name>A0A8H4EV78_GIGMA</name>
<proteinExistence type="predicted"/>
<evidence type="ECO:0000313" key="2">
    <source>
        <dbReference type="EMBL" id="KAF0557808.1"/>
    </source>
</evidence>
<dbReference type="OrthoDB" id="2437509at2759"/>
<keyword evidence="3" id="KW-1185">Reference proteome</keyword>
<evidence type="ECO:0000256" key="1">
    <source>
        <dbReference type="SAM" id="MobiDB-lite"/>
    </source>
</evidence>
<dbReference type="EMBL" id="WTPW01000026">
    <property type="protein sequence ID" value="KAF0557808.1"/>
    <property type="molecule type" value="Genomic_DNA"/>
</dbReference>
<evidence type="ECO:0000313" key="3">
    <source>
        <dbReference type="Proteomes" id="UP000439903"/>
    </source>
</evidence>
<feature type="compositionally biased region" description="Polar residues" evidence="1">
    <location>
        <begin position="41"/>
        <end position="50"/>
    </location>
</feature>
<reference evidence="2 3" key="1">
    <citation type="journal article" date="2019" name="Environ. Microbiol.">
        <title>At the nexus of three kingdoms: the genome of the mycorrhizal fungus Gigaspora margarita provides insights into plant, endobacterial and fungal interactions.</title>
        <authorList>
            <person name="Venice F."/>
            <person name="Ghignone S."/>
            <person name="Salvioli di Fossalunga A."/>
            <person name="Amselem J."/>
            <person name="Novero M."/>
            <person name="Xianan X."/>
            <person name="Sedzielewska Toro K."/>
            <person name="Morin E."/>
            <person name="Lipzen A."/>
            <person name="Grigoriev I.V."/>
            <person name="Henrissat B."/>
            <person name="Martin F.M."/>
            <person name="Bonfante P."/>
        </authorList>
    </citation>
    <scope>NUCLEOTIDE SEQUENCE [LARGE SCALE GENOMIC DNA]</scope>
    <source>
        <strain evidence="2 3">BEG34</strain>
    </source>
</reference>
<dbReference type="AlphaFoldDB" id="A0A8H4EV78"/>
<organism evidence="2 3">
    <name type="scientific">Gigaspora margarita</name>
    <dbReference type="NCBI Taxonomy" id="4874"/>
    <lineage>
        <taxon>Eukaryota</taxon>
        <taxon>Fungi</taxon>
        <taxon>Fungi incertae sedis</taxon>
        <taxon>Mucoromycota</taxon>
        <taxon>Glomeromycotina</taxon>
        <taxon>Glomeromycetes</taxon>
        <taxon>Diversisporales</taxon>
        <taxon>Gigasporaceae</taxon>
        <taxon>Gigaspora</taxon>
    </lineage>
</organism>
<accession>A0A8H4EV78</accession>
<protein>
    <submittedName>
        <fullName evidence="2">Uncharacterized protein</fullName>
    </submittedName>
</protein>
<sequence length="84" mass="9383">MSNVETSSNIQTIEDQAIELNNQDNEDLTNPDFQTHAPLSDLQTNSTIQTHPGIYGPGNPHPNAFKKKFNTWGLSTLEKEKENS</sequence>
<feature type="region of interest" description="Disordered" evidence="1">
    <location>
        <begin position="18"/>
        <end position="64"/>
    </location>
</feature>
<comment type="caution">
    <text evidence="2">The sequence shown here is derived from an EMBL/GenBank/DDBJ whole genome shotgun (WGS) entry which is preliminary data.</text>
</comment>